<dbReference type="EMBL" id="FPKR01000001">
    <property type="protein sequence ID" value="SFZ70112.1"/>
    <property type="molecule type" value="Genomic_DNA"/>
</dbReference>
<dbReference type="Gene3D" id="1.10.10.10">
    <property type="entry name" value="Winged helix-like DNA-binding domain superfamily/Winged helix DNA-binding domain"/>
    <property type="match status" value="1"/>
</dbReference>
<dbReference type="Pfam" id="PF02481">
    <property type="entry name" value="DNA_processg_A"/>
    <property type="match status" value="1"/>
</dbReference>
<evidence type="ECO:0000259" key="2">
    <source>
        <dbReference type="Pfam" id="PF02481"/>
    </source>
</evidence>
<dbReference type="AlphaFoldDB" id="A0A1K2H4E1"/>
<evidence type="ECO:0000256" key="1">
    <source>
        <dbReference type="ARBA" id="ARBA00006525"/>
    </source>
</evidence>
<protein>
    <submittedName>
        <fullName evidence="4">DNA protecting protein DprA</fullName>
    </submittedName>
</protein>
<dbReference type="Gene3D" id="3.40.50.450">
    <property type="match status" value="1"/>
</dbReference>
<dbReference type="InterPro" id="IPR041614">
    <property type="entry name" value="DprA_WH"/>
</dbReference>
<dbReference type="NCBIfam" id="TIGR00732">
    <property type="entry name" value="dprA"/>
    <property type="match status" value="1"/>
</dbReference>
<dbReference type="Pfam" id="PF17782">
    <property type="entry name" value="WHD_DprA"/>
    <property type="match status" value="1"/>
</dbReference>
<keyword evidence="5" id="KW-1185">Reference proteome</keyword>
<evidence type="ECO:0000313" key="5">
    <source>
        <dbReference type="Proteomes" id="UP000186513"/>
    </source>
</evidence>
<dbReference type="InterPro" id="IPR003488">
    <property type="entry name" value="DprA"/>
</dbReference>
<feature type="domain" description="Smf/DprA SLOG" evidence="2">
    <location>
        <begin position="79"/>
        <end position="287"/>
    </location>
</feature>
<dbReference type="RefSeq" id="WP_072426619.1">
    <property type="nucleotide sequence ID" value="NZ_FPKR01000001.1"/>
</dbReference>
<dbReference type="PANTHER" id="PTHR43022:SF1">
    <property type="entry name" value="PROTEIN SMF"/>
    <property type="match status" value="1"/>
</dbReference>
<sequence>MRDGDSEAWLRLMLVPGLGPAYALRLLSALGSPSQVLHASASTLAQFIPTKLAQTLKQGPDDAQLQLSLQWLTAAENRLLTLADADYPPRLLEIADPPPLLYIKGEAGLLTRPSLGVVGSRNATPQGIQNAEAFARELSQRGWCIASGLALGIDTAAHRGGLAGPGSTIAVVGTGLDIVYPARNHALAHEIAKAGVIISEFPLRTQAKPGHFPRRNRIISGLARGVLVVEAALQSGSLITAREAAEQGREVFAIPGSIHSPLAKGCHQLIKQGAKLVETAADILEELGEPACTPGPVFSGAMESPPEDPQSAALLAALGHDPLDIDTLTQRAGLTPEQSYAMLLTLELEGQVARLPGGRYQRLA</sequence>
<dbReference type="GO" id="GO:0009294">
    <property type="term" value="P:DNA-mediated transformation"/>
    <property type="evidence" value="ECO:0007669"/>
    <property type="project" value="InterPro"/>
</dbReference>
<comment type="similarity">
    <text evidence="1">Belongs to the DprA/Smf family.</text>
</comment>
<reference evidence="4 5" key="1">
    <citation type="submission" date="2016-11" db="EMBL/GenBank/DDBJ databases">
        <authorList>
            <person name="Jaros S."/>
            <person name="Januszkiewicz K."/>
            <person name="Wedrychowicz H."/>
        </authorList>
    </citation>
    <scope>NUCLEOTIDE SEQUENCE [LARGE SCALE GENOMIC DNA]</scope>
    <source>
        <strain evidence="4 5">DSM 18899</strain>
    </source>
</reference>
<dbReference type="Pfam" id="PF14520">
    <property type="entry name" value="HHH_5"/>
    <property type="match status" value="1"/>
</dbReference>
<evidence type="ECO:0000259" key="3">
    <source>
        <dbReference type="Pfam" id="PF17782"/>
    </source>
</evidence>
<dbReference type="InterPro" id="IPR057666">
    <property type="entry name" value="DrpA_SLOG"/>
</dbReference>
<name>A0A1K2H4E1_9NEIS</name>
<dbReference type="PANTHER" id="PTHR43022">
    <property type="entry name" value="PROTEIN SMF"/>
    <property type="match status" value="1"/>
</dbReference>
<proteinExistence type="inferred from homology"/>
<feature type="domain" description="DprA winged helix" evidence="3">
    <location>
        <begin position="303"/>
        <end position="358"/>
    </location>
</feature>
<gene>
    <name evidence="4" type="ORF">SAMN02745887_00054</name>
</gene>
<organism evidence="4 5">
    <name type="scientific">Chitinimonas taiwanensis DSM 18899</name>
    <dbReference type="NCBI Taxonomy" id="1121279"/>
    <lineage>
        <taxon>Bacteria</taxon>
        <taxon>Pseudomonadati</taxon>
        <taxon>Pseudomonadota</taxon>
        <taxon>Betaproteobacteria</taxon>
        <taxon>Neisseriales</taxon>
        <taxon>Chitinibacteraceae</taxon>
        <taxon>Chitinimonas</taxon>
    </lineage>
</organism>
<dbReference type="InterPro" id="IPR036388">
    <property type="entry name" value="WH-like_DNA-bd_sf"/>
</dbReference>
<dbReference type="SUPFAM" id="SSF102405">
    <property type="entry name" value="MCP/YpsA-like"/>
    <property type="match status" value="1"/>
</dbReference>
<dbReference type="Proteomes" id="UP000186513">
    <property type="component" value="Unassembled WGS sequence"/>
</dbReference>
<accession>A0A1K2H4E1</accession>
<dbReference type="SUPFAM" id="SSF47781">
    <property type="entry name" value="RuvA domain 2-like"/>
    <property type="match status" value="1"/>
</dbReference>
<dbReference type="InterPro" id="IPR010994">
    <property type="entry name" value="RuvA_2-like"/>
</dbReference>
<dbReference type="STRING" id="1121279.SAMN02745887_00054"/>
<dbReference type="OrthoDB" id="9785707at2"/>
<evidence type="ECO:0000313" key="4">
    <source>
        <dbReference type="EMBL" id="SFZ70112.1"/>
    </source>
</evidence>